<organism evidence="2 3">
    <name type="scientific">Nitrincola nitratireducens</name>
    <dbReference type="NCBI Taxonomy" id="1229521"/>
    <lineage>
        <taxon>Bacteria</taxon>
        <taxon>Pseudomonadati</taxon>
        <taxon>Pseudomonadota</taxon>
        <taxon>Gammaproteobacteria</taxon>
        <taxon>Oceanospirillales</taxon>
        <taxon>Oceanospirillaceae</taxon>
        <taxon>Nitrincola</taxon>
    </lineage>
</organism>
<keyword evidence="3" id="KW-1185">Reference proteome</keyword>
<accession>W9UPT9</accession>
<reference evidence="2 3" key="2">
    <citation type="journal article" date="2015" name="Syst. Appl. Microbiol.">
        <title>Nitrincola nitratireducens sp. nov. isolated from a haloalkaline crater lake.</title>
        <authorList>
            <person name="Singh A."/>
            <person name="Vaidya B."/>
            <person name="Tanuku N.R."/>
            <person name="Pinnaka A.K."/>
        </authorList>
    </citation>
    <scope>NUCLEOTIDE SEQUENCE [LARGE SCALE GENOMIC DNA]</scope>
    <source>
        <strain evidence="2 3">AK23</strain>
    </source>
</reference>
<dbReference type="RefSeq" id="WP_036514696.1">
    <property type="nucleotide sequence ID" value="NZ_AONB01000033.1"/>
</dbReference>
<dbReference type="STRING" id="1229521.D791_03954"/>
<feature type="transmembrane region" description="Helical" evidence="1">
    <location>
        <begin position="40"/>
        <end position="63"/>
    </location>
</feature>
<sequence>MIAIDSIAQLLRLLLSHLLILLWHLQLSLAFAGALGWSIWLSTLLPLAVFITLASWVSFHFYYPPRKLLAVHLVSFVGGLLALLLHPVLTSVAFLLTLVTVVYPCKQCIRLKLPAFFDEFRL</sequence>
<evidence type="ECO:0000313" key="2">
    <source>
        <dbReference type="EMBL" id="EXJ09124.1"/>
    </source>
</evidence>
<protein>
    <submittedName>
        <fullName evidence="2">Uncharacterized protein</fullName>
    </submittedName>
</protein>
<dbReference type="OrthoDB" id="9977545at2"/>
<evidence type="ECO:0000313" key="3">
    <source>
        <dbReference type="Proteomes" id="UP000019464"/>
    </source>
</evidence>
<dbReference type="AlphaFoldDB" id="W9UPT9"/>
<keyword evidence="1" id="KW-0812">Transmembrane</keyword>
<reference evidence="3" key="1">
    <citation type="submission" date="2012-11" db="EMBL/GenBank/DDBJ databases">
        <authorList>
            <person name="Singh A."/>
            <person name="Pinnaka A.K."/>
            <person name="Vaidya B."/>
        </authorList>
    </citation>
    <scope>NUCLEOTIDE SEQUENCE [LARGE SCALE GENOMIC DNA]</scope>
    <source>
        <strain evidence="3">AK23</strain>
    </source>
</reference>
<name>W9UPT9_9GAMM</name>
<keyword evidence="1" id="KW-0472">Membrane</keyword>
<dbReference type="Proteomes" id="UP000019464">
    <property type="component" value="Unassembled WGS sequence"/>
</dbReference>
<comment type="caution">
    <text evidence="2">The sequence shown here is derived from an EMBL/GenBank/DDBJ whole genome shotgun (WGS) entry which is preliminary data.</text>
</comment>
<dbReference type="EMBL" id="AONB01000033">
    <property type="protein sequence ID" value="EXJ09124.1"/>
    <property type="molecule type" value="Genomic_DNA"/>
</dbReference>
<gene>
    <name evidence="2" type="ORF">D791_03954</name>
</gene>
<proteinExistence type="predicted"/>
<evidence type="ECO:0000256" key="1">
    <source>
        <dbReference type="SAM" id="Phobius"/>
    </source>
</evidence>
<feature type="transmembrane region" description="Helical" evidence="1">
    <location>
        <begin position="70"/>
        <end position="103"/>
    </location>
</feature>
<keyword evidence="1" id="KW-1133">Transmembrane helix</keyword>